<feature type="active site" description="Charge relay system" evidence="9 10">
    <location>
        <position position="217"/>
    </location>
</feature>
<keyword evidence="3" id="KW-0964">Secreted</keyword>
<evidence type="ECO:0000256" key="11">
    <source>
        <dbReference type="SAM" id="MobiDB-lite"/>
    </source>
</evidence>
<feature type="domain" description="Peptidase S8/S53" evidence="13">
    <location>
        <begin position="137"/>
        <end position="574"/>
    </location>
</feature>
<dbReference type="EMBL" id="NMUH01004194">
    <property type="protein sequence ID" value="MQM08728.1"/>
    <property type="molecule type" value="Genomic_DNA"/>
</dbReference>
<dbReference type="Gene3D" id="3.50.30.30">
    <property type="match status" value="1"/>
</dbReference>
<accession>A0A843WQB1</accession>
<proteinExistence type="inferred from homology"/>
<dbReference type="PROSITE" id="PS51892">
    <property type="entry name" value="SUBTILASE"/>
    <property type="match status" value="1"/>
</dbReference>
<dbReference type="InterPro" id="IPR045051">
    <property type="entry name" value="SBT"/>
</dbReference>
<keyword evidence="5 12" id="KW-0732">Signal</keyword>
<dbReference type="FunFam" id="3.30.70.80:FF:000003">
    <property type="entry name" value="Subtilisin-like protease SBT1.9"/>
    <property type="match status" value="1"/>
</dbReference>
<feature type="active site" description="Charge relay system" evidence="9 10">
    <location>
        <position position="146"/>
    </location>
</feature>
<comment type="caution">
    <text evidence="16">The sequence shown here is derived from an EMBL/GenBank/DDBJ whole genome shotgun (WGS) entry which is preliminary data.</text>
</comment>
<dbReference type="PANTHER" id="PTHR10795">
    <property type="entry name" value="PROPROTEIN CONVERTASE SUBTILISIN/KEXIN"/>
    <property type="match status" value="1"/>
</dbReference>
<evidence type="ECO:0000256" key="12">
    <source>
        <dbReference type="SAM" id="SignalP"/>
    </source>
</evidence>
<evidence type="ECO:0000256" key="3">
    <source>
        <dbReference type="ARBA" id="ARBA00022525"/>
    </source>
</evidence>
<evidence type="ECO:0000259" key="15">
    <source>
        <dbReference type="Pfam" id="PF17766"/>
    </source>
</evidence>
<dbReference type="SUPFAM" id="SSF52743">
    <property type="entry name" value="Subtilisin-like"/>
    <property type="match status" value="1"/>
</dbReference>
<dbReference type="OrthoDB" id="206201at2759"/>
<evidence type="ECO:0000259" key="14">
    <source>
        <dbReference type="Pfam" id="PF05922"/>
    </source>
</evidence>
<evidence type="ECO:0000256" key="1">
    <source>
        <dbReference type="ARBA" id="ARBA00004613"/>
    </source>
</evidence>
<dbReference type="GO" id="GO:0005576">
    <property type="term" value="C:extracellular region"/>
    <property type="evidence" value="ECO:0007669"/>
    <property type="project" value="UniProtKB-SubCell"/>
</dbReference>
<feature type="signal peptide" evidence="12">
    <location>
        <begin position="1"/>
        <end position="27"/>
    </location>
</feature>
<dbReference type="InterPro" id="IPR036852">
    <property type="entry name" value="Peptidase_S8/S53_dom_sf"/>
</dbReference>
<sequence>MARHYCSLRLWFVLLAAAAVPFTTVSSDVDTYIVHMDMSAMPAAFAHHHSWFAATLSAMAEPSHLATTTCHGLIHVYDHAIHGFSARLSTHQLSQLQKTHGFLSAYPDRLVKLDTTHSYEFLHLNPSSGLWPASNFGEGVIVGVVDSGVWPESESYRENGMPQVPSRWKGACEEGTAFNSSMCNRKLIGARYFNRGLRARDPPVPISVNSPRDMGGHGTHTSSTAVGNYVRGASFFGYAPGTARGMAPRAHLAVYKVSWGGRAATSDVLAGIDKAISDGVDVISLSLGFDDVHLHKDPIAIAAYAAMEKGIFVSTSTGNDGPDFSTLHNGIPWVLTVGAASFDRELACVVDLGDGTSIVAASVYLGEPVLEELPIVFKGACDNLTSLNRVGHKIVVCKGDPDDLDSAISIVGSARVAGGLFTCPTEGCGVRLERFEFPGALISPQDARTIIKYIHRSPAPTARLRFRQTRVRKKQAPSVAEYTSRGPSHSCPNVLKPDLVAPGSQVLASWPQNASVGFVGTRPVHSPFNVISGSSMSCPHASGVAALLRAAHPDWSPAAIRSAMMTTADSLDNTGKPIPDRGNSGEPATPLAMGSGHLNPNRALDPGLIYDAGAGDYMRLLCAMKFSKQQIQAITRSSNHNCSSPSLDLNYPSFIAYFSAGNSSSGAGTGVREFQRTVTNVADGSWTYAARLTPIEGFSLHVEPHKLVFKEKHDKQSFKLLVESKAVMEKGKVVHGWLSWVDDQSKHVVNSPIVATTFTFV</sequence>
<feature type="domain" description="Subtilisin-like protease fibronectin type-III" evidence="15">
    <location>
        <begin position="648"/>
        <end position="754"/>
    </location>
</feature>
<keyword evidence="4 10" id="KW-0645">Protease</keyword>
<evidence type="ECO:0000313" key="17">
    <source>
        <dbReference type="Proteomes" id="UP000652761"/>
    </source>
</evidence>
<evidence type="ECO:0000256" key="7">
    <source>
        <dbReference type="ARBA" id="ARBA00022825"/>
    </source>
</evidence>
<dbReference type="InterPro" id="IPR037045">
    <property type="entry name" value="S8pro/Inhibitor_I9_sf"/>
</dbReference>
<dbReference type="Proteomes" id="UP000652761">
    <property type="component" value="Unassembled WGS sequence"/>
</dbReference>
<dbReference type="AlphaFoldDB" id="A0A843WQB1"/>
<dbReference type="InterPro" id="IPR041469">
    <property type="entry name" value="Subtilisin-like_FN3"/>
</dbReference>
<name>A0A843WQB1_COLES</name>
<evidence type="ECO:0000256" key="4">
    <source>
        <dbReference type="ARBA" id="ARBA00022670"/>
    </source>
</evidence>
<dbReference type="Pfam" id="PF17766">
    <property type="entry name" value="fn3_6"/>
    <property type="match status" value="1"/>
</dbReference>
<evidence type="ECO:0000256" key="5">
    <source>
        <dbReference type="ARBA" id="ARBA00022729"/>
    </source>
</evidence>
<evidence type="ECO:0000256" key="6">
    <source>
        <dbReference type="ARBA" id="ARBA00022801"/>
    </source>
</evidence>
<dbReference type="CDD" id="cd02120">
    <property type="entry name" value="PA_subtilisin_like"/>
    <property type="match status" value="1"/>
</dbReference>
<dbReference type="FunFam" id="3.40.50.200:FF:000006">
    <property type="entry name" value="Subtilisin-like protease SBT1.5"/>
    <property type="match status" value="1"/>
</dbReference>
<feature type="region of interest" description="Disordered" evidence="11">
    <location>
        <begin position="575"/>
        <end position="597"/>
    </location>
</feature>
<reference evidence="16" key="1">
    <citation type="submission" date="2017-07" db="EMBL/GenBank/DDBJ databases">
        <title>Taro Niue Genome Assembly and Annotation.</title>
        <authorList>
            <person name="Atibalentja N."/>
            <person name="Keating K."/>
            <person name="Fields C.J."/>
        </authorList>
    </citation>
    <scope>NUCLEOTIDE SEQUENCE</scope>
    <source>
        <strain evidence="16">Niue_2</strain>
        <tissue evidence="16">Leaf</tissue>
    </source>
</reference>
<gene>
    <name evidence="16" type="ORF">Taro_041587</name>
</gene>
<keyword evidence="7 10" id="KW-0720">Serine protease</keyword>
<dbReference type="Pfam" id="PF05922">
    <property type="entry name" value="Inhibitor_I9"/>
    <property type="match status" value="1"/>
</dbReference>
<feature type="chain" id="PRO_5032382991" evidence="12">
    <location>
        <begin position="28"/>
        <end position="761"/>
    </location>
</feature>
<evidence type="ECO:0000256" key="8">
    <source>
        <dbReference type="ARBA" id="ARBA00023180"/>
    </source>
</evidence>
<feature type="active site" description="Charge relay system" evidence="9 10">
    <location>
        <position position="535"/>
    </location>
</feature>
<dbReference type="InterPro" id="IPR000209">
    <property type="entry name" value="Peptidase_S8/S53_dom"/>
</dbReference>
<feature type="domain" description="Inhibitor I9" evidence="14">
    <location>
        <begin position="31"/>
        <end position="113"/>
    </location>
</feature>
<dbReference type="Gene3D" id="3.40.50.200">
    <property type="entry name" value="Peptidase S8/S53 domain"/>
    <property type="match status" value="1"/>
</dbReference>
<evidence type="ECO:0000259" key="13">
    <source>
        <dbReference type="Pfam" id="PF00082"/>
    </source>
</evidence>
<dbReference type="Pfam" id="PF00082">
    <property type="entry name" value="Peptidase_S8"/>
    <property type="match status" value="1"/>
</dbReference>
<dbReference type="InterPro" id="IPR015500">
    <property type="entry name" value="Peptidase_S8_subtilisin-rel"/>
</dbReference>
<keyword evidence="6 10" id="KW-0378">Hydrolase</keyword>
<protein>
    <submittedName>
        <fullName evidence="16">Uncharacterized protein</fullName>
    </submittedName>
</protein>
<evidence type="ECO:0000313" key="16">
    <source>
        <dbReference type="EMBL" id="MQM08728.1"/>
    </source>
</evidence>
<dbReference type="Gene3D" id="3.30.70.80">
    <property type="entry name" value="Peptidase S8 propeptide/proteinase inhibitor I9"/>
    <property type="match status" value="1"/>
</dbReference>
<dbReference type="InterPro" id="IPR010259">
    <property type="entry name" value="S8pro/Inhibitor_I9"/>
</dbReference>
<keyword evidence="17" id="KW-1185">Reference proteome</keyword>
<evidence type="ECO:0000256" key="2">
    <source>
        <dbReference type="ARBA" id="ARBA00011073"/>
    </source>
</evidence>
<dbReference type="GO" id="GO:0006508">
    <property type="term" value="P:proteolysis"/>
    <property type="evidence" value="ECO:0007669"/>
    <property type="project" value="UniProtKB-KW"/>
</dbReference>
<evidence type="ECO:0000256" key="10">
    <source>
        <dbReference type="PROSITE-ProRule" id="PRU01240"/>
    </source>
</evidence>
<evidence type="ECO:0000256" key="9">
    <source>
        <dbReference type="PIRSR" id="PIRSR615500-1"/>
    </source>
</evidence>
<organism evidence="16 17">
    <name type="scientific">Colocasia esculenta</name>
    <name type="common">Wild taro</name>
    <name type="synonym">Arum esculentum</name>
    <dbReference type="NCBI Taxonomy" id="4460"/>
    <lineage>
        <taxon>Eukaryota</taxon>
        <taxon>Viridiplantae</taxon>
        <taxon>Streptophyta</taxon>
        <taxon>Embryophyta</taxon>
        <taxon>Tracheophyta</taxon>
        <taxon>Spermatophyta</taxon>
        <taxon>Magnoliopsida</taxon>
        <taxon>Liliopsida</taxon>
        <taxon>Araceae</taxon>
        <taxon>Aroideae</taxon>
        <taxon>Colocasieae</taxon>
        <taxon>Colocasia</taxon>
    </lineage>
</organism>
<dbReference type="Gene3D" id="2.60.40.2310">
    <property type="match status" value="1"/>
</dbReference>
<dbReference type="InterPro" id="IPR034197">
    <property type="entry name" value="Peptidases_S8_3"/>
</dbReference>
<comment type="subcellular location">
    <subcellularLocation>
        <location evidence="1">Secreted</location>
    </subcellularLocation>
</comment>
<keyword evidence="8" id="KW-0325">Glycoprotein</keyword>
<dbReference type="GO" id="GO:0004252">
    <property type="term" value="F:serine-type endopeptidase activity"/>
    <property type="evidence" value="ECO:0007669"/>
    <property type="project" value="UniProtKB-UniRule"/>
</dbReference>
<dbReference type="PRINTS" id="PR00723">
    <property type="entry name" value="SUBTILISIN"/>
</dbReference>
<comment type="similarity">
    <text evidence="2 10">Belongs to the peptidase S8 family.</text>
</comment>
<dbReference type="CDD" id="cd04852">
    <property type="entry name" value="Peptidases_S8_3"/>
    <property type="match status" value="1"/>
</dbReference>